<dbReference type="EMBL" id="BAABGJ010000008">
    <property type="protein sequence ID" value="GAA4334215.1"/>
    <property type="molecule type" value="Genomic_DNA"/>
</dbReference>
<evidence type="ECO:0000313" key="2">
    <source>
        <dbReference type="Proteomes" id="UP001500975"/>
    </source>
</evidence>
<accession>A0ABP8H4D1</accession>
<keyword evidence="2" id="KW-1185">Reference proteome</keyword>
<proteinExistence type="predicted"/>
<dbReference type="CDD" id="cd17020">
    <property type="entry name" value="T3SC_IA_ShcM-like"/>
    <property type="match status" value="1"/>
</dbReference>
<name>A0ABP8H4D1_9BURK</name>
<reference evidence="2" key="1">
    <citation type="journal article" date="2019" name="Int. J. Syst. Evol. Microbiol.">
        <title>The Global Catalogue of Microorganisms (GCM) 10K type strain sequencing project: providing services to taxonomists for standard genome sequencing and annotation.</title>
        <authorList>
            <consortium name="The Broad Institute Genomics Platform"/>
            <consortium name="The Broad Institute Genome Sequencing Center for Infectious Disease"/>
            <person name="Wu L."/>
            <person name="Ma J."/>
        </authorList>
    </citation>
    <scope>NUCLEOTIDE SEQUENCE [LARGE SCALE GENOMIC DNA]</scope>
    <source>
        <strain evidence="2">JCM 17804</strain>
    </source>
</reference>
<gene>
    <name evidence="1" type="ORF">GCM10023165_09920</name>
</gene>
<evidence type="ECO:0000313" key="1">
    <source>
        <dbReference type="EMBL" id="GAA4334215.1"/>
    </source>
</evidence>
<dbReference type="Proteomes" id="UP001500975">
    <property type="component" value="Unassembled WGS sequence"/>
</dbReference>
<comment type="caution">
    <text evidence="1">The sequence shown here is derived from an EMBL/GenBank/DDBJ whole genome shotgun (WGS) entry which is preliminary data.</text>
</comment>
<dbReference type="Gene3D" id="3.30.1460.10">
    <property type="match status" value="1"/>
</dbReference>
<evidence type="ECO:0008006" key="3">
    <source>
        <dbReference type="Google" id="ProtNLM"/>
    </source>
</evidence>
<sequence>MQTTPQTEDPVSPLSLYASAMHELAGLIGLEPAEILKTGSVEADGVRFYFQDHTDGEAPALGVLAEIGEIPADGEADIHRQLLEANSHLSPQAGAYALVPGTNRAALRMHVQVEEGASNGERLLNVLKEHLATCTAVRQLGTQPDFESGTSTINLALA</sequence>
<protein>
    <recommendedName>
        <fullName evidence="3">Tir chaperone family protein CesT</fullName>
    </recommendedName>
</protein>
<organism evidence="1 2">
    <name type="scientific">Variovorax defluvii</name>
    <dbReference type="NCBI Taxonomy" id="913761"/>
    <lineage>
        <taxon>Bacteria</taxon>
        <taxon>Pseudomonadati</taxon>
        <taxon>Pseudomonadota</taxon>
        <taxon>Betaproteobacteria</taxon>
        <taxon>Burkholderiales</taxon>
        <taxon>Comamonadaceae</taxon>
        <taxon>Variovorax</taxon>
    </lineage>
</organism>